<dbReference type="Proteomes" id="UP000789595">
    <property type="component" value="Unassembled WGS sequence"/>
</dbReference>
<dbReference type="AlphaFoldDB" id="A0A8J2T316"/>
<feature type="region of interest" description="Disordered" evidence="1">
    <location>
        <begin position="274"/>
        <end position="328"/>
    </location>
</feature>
<evidence type="ECO:0000256" key="1">
    <source>
        <dbReference type="SAM" id="MobiDB-lite"/>
    </source>
</evidence>
<evidence type="ECO:0000313" key="2">
    <source>
        <dbReference type="EMBL" id="CAH0379541.1"/>
    </source>
</evidence>
<gene>
    <name evidence="2" type="ORF">PECAL_6P11690</name>
</gene>
<feature type="compositionally biased region" description="Basic and acidic residues" evidence="1">
    <location>
        <begin position="23"/>
        <end position="37"/>
    </location>
</feature>
<sequence length="328" mass="34847">MASRLFAPASSERVDNSGSLRASEVKEQDTADNEPSRRRSSSLVGDLAASILGADVLAARKAPPFPDDAEDGSDGTRYFFAGGGRSARISSHGTLSPALAAKGIPPQQWAAFREDLKKLPSLKRSMWRPLCRSSARKQAWLDAVEALGDKYIALFAPLGIEVRASLDDRASTRHRGPAILFRYTPAVVEPGATTTIPVPPGTRGGDVIHARVDGREISVTVPSPPPMKIDVAVPPPSAPQVGASYQPLQAPYVPKAPYHQQAPPPAMATELKASEAVPVGPPSARNQRARHRVDDVNDLEAPGRPPTPPWRARAPARNMSVAGVSGIN</sequence>
<accession>A0A8J2T316</accession>
<dbReference type="EMBL" id="CAKKNE010000006">
    <property type="protein sequence ID" value="CAH0379541.1"/>
    <property type="molecule type" value="Genomic_DNA"/>
</dbReference>
<proteinExistence type="predicted"/>
<keyword evidence="3" id="KW-1185">Reference proteome</keyword>
<comment type="caution">
    <text evidence="2">The sequence shown here is derived from an EMBL/GenBank/DDBJ whole genome shotgun (WGS) entry which is preliminary data.</text>
</comment>
<reference evidence="2" key="1">
    <citation type="submission" date="2021-11" db="EMBL/GenBank/DDBJ databases">
        <authorList>
            <consortium name="Genoscope - CEA"/>
            <person name="William W."/>
        </authorList>
    </citation>
    <scope>NUCLEOTIDE SEQUENCE</scope>
</reference>
<feature type="region of interest" description="Disordered" evidence="1">
    <location>
        <begin position="1"/>
        <end position="43"/>
    </location>
</feature>
<protein>
    <submittedName>
        <fullName evidence="2">Uncharacterized protein</fullName>
    </submittedName>
</protein>
<evidence type="ECO:0000313" key="3">
    <source>
        <dbReference type="Proteomes" id="UP000789595"/>
    </source>
</evidence>
<name>A0A8J2T316_9STRA</name>
<organism evidence="2 3">
    <name type="scientific">Pelagomonas calceolata</name>
    <dbReference type="NCBI Taxonomy" id="35677"/>
    <lineage>
        <taxon>Eukaryota</taxon>
        <taxon>Sar</taxon>
        <taxon>Stramenopiles</taxon>
        <taxon>Ochrophyta</taxon>
        <taxon>Pelagophyceae</taxon>
        <taxon>Pelagomonadales</taxon>
        <taxon>Pelagomonadaceae</taxon>
        <taxon>Pelagomonas</taxon>
    </lineage>
</organism>